<dbReference type="InterPro" id="IPR001647">
    <property type="entry name" value="HTH_TetR"/>
</dbReference>
<dbReference type="InterPro" id="IPR050624">
    <property type="entry name" value="HTH-type_Tx_Regulator"/>
</dbReference>
<sequence length="203" mass="22497">MPATPKGRRTEAAFLDAARQVFAEKGYFNAKISDIAQAAGKSPGSFYNYYENKEELLEALLEQFSIEVLEASFKSQSDDPLESIRGAVRAYWTTYRKYLAEMVGVFQMSMTDAAFAERWRENRAAGIRTVLAGIKNAEKAGHHVELDPGTLASAIVSMLESFCWVWMAAGGDANVNAPDDETAIETLSALWYRTIYFVPPSLA</sequence>
<dbReference type="Pfam" id="PF00440">
    <property type="entry name" value="TetR_N"/>
    <property type="match status" value="1"/>
</dbReference>
<dbReference type="PROSITE" id="PS50977">
    <property type="entry name" value="HTH_TETR_2"/>
    <property type="match status" value="1"/>
</dbReference>
<keyword evidence="1 2" id="KW-0238">DNA-binding</keyword>
<reference evidence="4 5" key="1">
    <citation type="submission" date="2024-06" db="EMBL/GenBank/DDBJ databases">
        <title>The Natural Products Discovery Center: Release of the First 8490 Sequenced Strains for Exploring Actinobacteria Biosynthetic Diversity.</title>
        <authorList>
            <person name="Kalkreuter E."/>
            <person name="Kautsar S.A."/>
            <person name="Yang D."/>
            <person name="Bader C.D."/>
            <person name="Teijaro C.N."/>
            <person name="Fluegel L."/>
            <person name="Davis C.M."/>
            <person name="Simpson J.R."/>
            <person name="Lauterbach L."/>
            <person name="Steele A.D."/>
            <person name="Gui C."/>
            <person name="Meng S."/>
            <person name="Li G."/>
            <person name="Viehrig K."/>
            <person name="Ye F."/>
            <person name="Su P."/>
            <person name="Kiefer A.F."/>
            <person name="Nichols A."/>
            <person name="Cepeda A.J."/>
            <person name="Yan W."/>
            <person name="Fan B."/>
            <person name="Jiang Y."/>
            <person name="Adhikari A."/>
            <person name="Zheng C.-J."/>
            <person name="Schuster L."/>
            <person name="Cowan T.M."/>
            <person name="Smanski M.J."/>
            <person name="Chevrette M.G."/>
            <person name="De Carvalho L.P.S."/>
            <person name="Shen B."/>
        </authorList>
    </citation>
    <scope>NUCLEOTIDE SEQUENCE [LARGE SCALE GENOMIC DNA]</scope>
    <source>
        <strain evidence="4 5">NPDC050100</strain>
    </source>
</reference>
<keyword evidence="5" id="KW-1185">Reference proteome</keyword>
<dbReference type="Proteomes" id="UP001551675">
    <property type="component" value="Unassembled WGS sequence"/>
</dbReference>
<evidence type="ECO:0000259" key="3">
    <source>
        <dbReference type="PROSITE" id="PS50977"/>
    </source>
</evidence>
<proteinExistence type="predicted"/>
<accession>A0ABV3GJS0</accession>
<dbReference type="EMBL" id="JBFALK010000014">
    <property type="protein sequence ID" value="MEV0971834.1"/>
    <property type="molecule type" value="Genomic_DNA"/>
</dbReference>
<organism evidence="4 5">
    <name type="scientific">Microtetraspora glauca</name>
    <dbReference type="NCBI Taxonomy" id="1996"/>
    <lineage>
        <taxon>Bacteria</taxon>
        <taxon>Bacillati</taxon>
        <taxon>Actinomycetota</taxon>
        <taxon>Actinomycetes</taxon>
        <taxon>Streptosporangiales</taxon>
        <taxon>Streptosporangiaceae</taxon>
        <taxon>Microtetraspora</taxon>
    </lineage>
</organism>
<dbReference type="SUPFAM" id="SSF48498">
    <property type="entry name" value="Tetracyclin repressor-like, C-terminal domain"/>
    <property type="match status" value="1"/>
</dbReference>
<dbReference type="PANTHER" id="PTHR43479">
    <property type="entry name" value="ACREF/ENVCD OPERON REPRESSOR-RELATED"/>
    <property type="match status" value="1"/>
</dbReference>
<name>A0ABV3GJS0_MICGL</name>
<gene>
    <name evidence="4" type="ORF">AB0I59_24790</name>
</gene>
<evidence type="ECO:0000313" key="4">
    <source>
        <dbReference type="EMBL" id="MEV0971834.1"/>
    </source>
</evidence>
<evidence type="ECO:0000256" key="2">
    <source>
        <dbReference type="PROSITE-ProRule" id="PRU00335"/>
    </source>
</evidence>
<protein>
    <submittedName>
        <fullName evidence="4">TetR/AcrR family transcriptional regulator</fullName>
    </submittedName>
</protein>
<evidence type="ECO:0000256" key="1">
    <source>
        <dbReference type="ARBA" id="ARBA00023125"/>
    </source>
</evidence>
<dbReference type="InterPro" id="IPR036271">
    <property type="entry name" value="Tet_transcr_reg_TetR-rel_C_sf"/>
</dbReference>
<dbReference type="Gene3D" id="1.10.10.60">
    <property type="entry name" value="Homeodomain-like"/>
    <property type="match status" value="1"/>
</dbReference>
<dbReference type="RefSeq" id="WP_061253987.1">
    <property type="nucleotide sequence ID" value="NZ_JBFALK010000014.1"/>
</dbReference>
<comment type="caution">
    <text evidence="4">The sequence shown here is derived from an EMBL/GenBank/DDBJ whole genome shotgun (WGS) entry which is preliminary data.</text>
</comment>
<dbReference type="PANTHER" id="PTHR43479:SF11">
    <property type="entry name" value="ACREF_ENVCD OPERON REPRESSOR-RELATED"/>
    <property type="match status" value="1"/>
</dbReference>
<evidence type="ECO:0000313" key="5">
    <source>
        <dbReference type="Proteomes" id="UP001551675"/>
    </source>
</evidence>
<feature type="domain" description="HTH tetR-type" evidence="3">
    <location>
        <begin position="8"/>
        <end position="68"/>
    </location>
</feature>
<feature type="DNA-binding region" description="H-T-H motif" evidence="2">
    <location>
        <begin position="31"/>
        <end position="50"/>
    </location>
</feature>
<dbReference type="SUPFAM" id="SSF46689">
    <property type="entry name" value="Homeodomain-like"/>
    <property type="match status" value="1"/>
</dbReference>
<dbReference type="InterPro" id="IPR009057">
    <property type="entry name" value="Homeodomain-like_sf"/>
</dbReference>
<dbReference type="Gene3D" id="1.10.357.10">
    <property type="entry name" value="Tetracycline Repressor, domain 2"/>
    <property type="match status" value="1"/>
</dbReference>
<dbReference type="PRINTS" id="PR00455">
    <property type="entry name" value="HTHTETR"/>
</dbReference>